<dbReference type="InterPro" id="IPR001870">
    <property type="entry name" value="B30.2/SPRY"/>
</dbReference>
<proteinExistence type="inferred from homology"/>
<feature type="compositionally biased region" description="Basic and acidic residues" evidence="4">
    <location>
        <begin position="402"/>
        <end position="417"/>
    </location>
</feature>
<name>A0A9P6HS95_9AGAM</name>
<protein>
    <recommendedName>
        <fullName evidence="5">B30.2/SPRY domain-containing protein</fullName>
    </recommendedName>
</protein>
<feature type="region of interest" description="Disordered" evidence="4">
    <location>
        <begin position="614"/>
        <end position="647"/>
    </location>
</feature>
<dbReference type="SMART" id="SM00449">
    <property type="entry name" value="SPRY"/>
    <property type="match status" value="1"/>
</dbReference>
<feature type="region of interest" description="Disordered" evidence="4">
    <location>
        <begin position="394"/>
        <end position="418"/>
    </location>
</feature>
<evidence type="ECO:0000313" key="7">
    <source>
        <dbReference type="Proteomes" id="UP000736335"/>
    </source>
</evidence>
<feature type="compositionally biased region" description="Polar residues" evidence="4">
    <location>
        <begin position="326"/>
        <end position="335"/>
    </location>
</feature>
<feature type="compositionally biased region" description="Low complexity" evidence="4">
    <location>
        <begin position="307"/>
        <end position="320"/>
    </location>
</feature>
<dbReference type="InterPro" id="IPR043136">
    <property type="entry name" value="B30.2/SPRY_sf"/>
</dbReference>
<dbReference type="OrthoDB" id="10266026at2759"/>
<dbReference type="GO" id="GO:0048188">
    <property type="term" value="C:Set1C/COMPASS complex"/>
    <property type="evidence" value="ECO:0007669"/>
    <property type="project" value="InterPro"/>
</dbReference>
<keyword evidence="7" id="KW-1185">Reference proteome</keyword>
<evidence type="ECO:0000256" key="2">
    <source>
        <dbReference type="ARBA" id="ARBA00023242"/>
    </source>
</evidence>
<dbReference type="Proteomes" id="UP000736335">
    <property type="component" value="Unassembled WGS sequence"/>
</dbReference>
<organism evidence="6 7">
    <name type="scientific">Thelephora terrestris</name>
    <dbReference type="NCBI Taxonomy" id="56493"/>
    <lineage>
        <taxon>Eukaryota</taxon>
        <taxon>Fungi</taxon>
        <taxon>Dikarya</taxon>
        <taxon>Basidiomycota</taxon>
        <taxon>Agaricomycotina</taxon>
        <taxon>Agaricomycetes</taxon>
        <taxon>Thelephorales</taxon>
        <taxon>Thelephoraceae</taxon>
        <taxon>Thelephora</taxon>
    </lineage>
</organism>
<evidence type="ECO:0000313" key="6">
    <source>
        <dbReference type="EMBL" id="KAF9792882.1"/>
    </source>
</evidence>
<feature type="compositionally biased region" description="Basic and acidic residues" evidence="4">
    <location>
        <begin position="511"/>
        <end position="520"/>
    </location>
</feature>
<feature type="compositionally biased region" description="Basic and acidic residues" evidence="4">
    <location>
        <begin position="547"/>
        <end position="564"/>
    </location>
</feature>
<evidence type="ECO:0000256" key="4">
    <source>
        <dbReference type="SAM" id="MobiDB-lite"/>
    </source>
</evidence>
<comment type="similarity">
    <text evidence="3">Belongs to the cclA family.</text>
</comment>
<feature type="compositionally biased region" description="Pro residues" evidence="4">
    <location>
        <begin position="17"/>
        <end position="29"/>
    </location>
</feature>
<feature type="compositionally biased region" description="Acidic residues" evidence="4">
    <location>
        <begin position="637"/>
        <end position="647"/>
    </location>
</feature>
<dbReference type="InterPro" id="IPR003877">
    <property type="entry name" value="SPRY_dom"/>
</dbReference>
<gene>
    <name evidence="6" type="ORF">BJ322DRAFT_1133577</name>
</gene>
<comment type="subcellular location">
    <subcellularLocation>
        <location evidence="1">Nucleus</location>
    </subcellularLocation>
</comment>
<dbReference type="AlphaFoldDB" id="A0A9P6HS95"/>
<feature type="compositionally biased region" description="Basic residues" evidence="4">
    <location>
        <begin position="531"/>
        <end position="546"/>
    </location>
</feature>
<dbReference type="Gene3D" id="2.60.120.920">
    <property type="match status" value="1"/>
</dbReference>
<reference evidence="6" key="1">
    <citation type="journal article" date="2020" name="Nat. Commun.">
        <title>Large-scale genome sequencing of mycorrhizal fungi provides insights into the early evolution of symbiotic traits.</title>
        <authorList>
            <person name="Miyauchi S."/>
            <person name="Kiss E."/>
            <person name="Kuo A."/>
            <person name="Drula E."/>
            <person name="Kohler A."/>
            <person name="Sanchez-Garcia M."/>
            <person name="Morin E."/>
            <person name="Andreopoulos B."/>
            <person name="Barry K.W."/>
            <person name="Bonito G."/>
            <person name="Buee M."/>
            <person name="Carver A."/>
            <person name="Chen C."/>
            <person name="Cichocki N."/>
            <person name="Clum A."/>
            <person name="Culley D."/>
            <person name="Crous P.W."/>
            <person name="Fauchery L."/>
            <person name="Girlanda M."/>
            <person name="Hayes R.D."/>
            <person name="Keri Z."/>
            <person name="LaButti K."/>
            <person name="Lipzen A."/>
            <person name="Lombard V."/>
            <person name="Magnuson J."/>
            <person name="Maillard F."/>
            <person name="Murat C."/>
            <person name="Nolan M."/>
            <person name="Ohm R.A."/>
            <person name="Pangilinan J."/>
            <person name="Pereira M.F."/>
            <person name="Perotto S."/>
            <person name="Peter M."/>
            <person name="Pfister S."/>
            <person name="Riley R."/>
            <person name="Sitrit Y."/>
            <person name="Stielow J.B."/>
            <person name="Szollosi G."/>
            <person name="Zifcakova L."/>
            <person name="Stursova M."/>
            <person name="Spatafora J.W."/>
            <person name="Tedersoo L."/>
            <person name="Vaario L.M."/>
            <person name="Yamada A."/>
            <person name="Yan M."/>
            <person name="Wang P."/>
            <person name="Xu J."/>
            <person name="Bruns T."/>
            <person name="Baldrian P."/>
            <person name="Vilgalys R."/>
            <person name="Dunand C."/>
            <person name="Henrissat B."/>
            <person name="Grigoriev I.V."/>
            <person name="Hibbett D."/>
            <person name="Nagy L.G."/>
            <person name="Martin F.M."/>
        </authorList>
    </citation>
    <scope>NUCLEOTIDE SEQUENCE</scope>
    <source>
        <strain evidence="6">UH-Tt-Lm1</strain>
    </source>
</reference>
<feature type="domain" description="B30.2/SPRY" evidence="5">
    <location>
        <begin position="100"/>
        <end position="298"/>
    </location>
</feature>
<dbReference type="EMBL" id="WIUZ02000001">
    <property type="protein sequence ID" value="KAF9792882.1"/>
    <property type="molecule type" value="Genomic_DNA"/>
</dbReference>
<feature type="region of interest" description="Disordered" evidence="4">
    <location>
        <begin position="1"/>
        <end position="57"/>
    </location>
</feature>
<feature type="region of interest" description="Disordered" evidence="4">
    <location>
        <begin position="295"/>
        <end position="344"/>
    </location>
</feature>
<comment type="caution">
    <text evidence="6">The sequence shown here is derived from an EMBL/GenBank/DDBJ whole genome shotgun (WGS) entry which is preliminary data.</text>
</comment>
<dbReference type="InterPro" id="IPR037353">
    <property type="entry name" value="ASH2"/>
</dbReference>
<dbReference type="PANTHER" id="PTHR10598">
    <property type="entry name" value="SET1/ASH2 HISTONE METHYLTRANSFERASE COMPLEX SUBUNIT ASH2"/>
    <property type="match status" value="1"/>
</dbReference>
<dbReference type="PANTHER" id="PTHR10598:SF0">
    <property type="entry name" value="SET1_ASH2 HISTONE METHYLTRANSFERASE COMPLEX SUBUNIT ASH2"/>
    <property type="match status" value="1"/>
</dbReference>
<evidence type="ECO:0000256" key="1">
    <source>
        <dbReference type="ARBA" id="ARBA00004123"/>
    </source>
</evidence>
<dbReference type="PROSITE" id="PS50188">
    <property type="entry name" value="B302_SPRY"/>
    <property type="match status" value="1"/>
</dbReference>
<accession>A0A9P6HS95</accession>
<reference evidence="6" key="2">
    <citation type="submission" date="2020-11" db="EMBL/GenBank/DDBJ databases">
        <authorList>
            <consortium name="DOE Joint Genome Institute"/>
            <person name="Kuo A."/>
            <person name="Miyauchi S."/>
            <person name="Kiss E."/>
            <person name="Drula E."/>
            <person name="Kohler A."/>
            <person name="Sanchez-Garcia M."/>
            <person name="Andreopoulos B."/>
            <person name="Barry K.W."/>
            <person name="Bonito G."/>
            <person name="Buee M."/>
            <person name="Carver A."/>
            <person name="Chen C."/>
            <person name="Cichocki N."/>
            <person name="Clum A."/>
            <person name="Culley D."/>
            <person name="Crous P.W."/>
            <person name="Fauchery L."/>
            <person name="Girlanda M."/>
            <person name="Hayes R."/>
            <person name="Keri Z."/>
            <person name="Labutti K."/>
            <person name="Lipzen A."/>
            <person name="Lombard V."/>
            <person name="Magnuson J."/>
            <person name="Maillard F."/>
            <person name="Morin E."/>
            <person name="Murat C."/>
            <person name="Nolan M."/>
            <person name="Ohm R."/>
            <person name="Pangilinan J."/>
            <person name="Pereira M."/>
            <person name="Perotto S."/>
            <person name="Peter M."/>
            <person name="Riley R."/>
            <person name="Sitrit Y."/>
            <person name="Stielow B."/>
            <person name="Szollosi G."/>
            <person name="Zifcakova L."/>
            <person name="Stursova M."/>
            <person name="Spatafora J.W."/>
            <person name="Tedersoo L."/>
            <person name="Vaario L.-M."/>
            <person name="Yamada A."/>
            <person name="Yan M."/>
            <person name="Wang P."/>
            <person name="Xu J."/>
            <person name="Bruns T."/>
            <person name="Baldrian P."/>
            <person name="Vilgalys R."/>
            <person name="Henrissat B."/>
            <person name="Grigoriev I.V."/>
            <person name="Hibbett D."/>
            <person name="Nagy L.G."/>
            <person name="Martin F.M."/>
        </authorList>
    </citation>
    <scope>NUCLEOTIDE SEQUENCE</scope>
    <source>
        <strain evidence="6">UH-Tt-Lm1</strain>
    </source>
</reference>
<evidence type="ECO:0000256" key="3">
    <source>
        <dbReference type="ARBA" id="ARBA00038149"/>
    </source>
</evidence>
<dbReference type="CDD" id="cd12872">
    <property type="entry name" value="SPRY_Ash2"/>
    <property type="match status" value="1"/>
</dbReference>
<feature type="region of interest" description="Disordered" evidence="4">
    <location>
        <begin position="511"/>
        <end position="588"/>
    </location>
</feature>
<dbReference type="SUPFAM" id="SSF49899">
    <property type="entry name" value="Concanavalin A-like lectins/glucanases"/>
    <property type="match status" value="1"/>
</dbReference>
<keyword evidence="2" id="KW-0539">Nucleus</keyword>
<dbReference type="InterPro" id="IPR013320">
    <property type="entry name" value="ConA-like_dom_sf"/>
</dbReference>
<evidence type="ECO:0000259" key="5">
    <source>
        <dbReference type="PROSITE" id="PS50188"/>
    </source>
</evidence>
<dbReference type="GO" id="GO:0000976">
    <property type="term" value="F:transcription cis-regulatory region binding"/>
    <property type="evidence" value="ECO:0007669"/>
    <property type="project" value="TreeGrafter"/>
</dbReference>
<sequence length="647" mass="70375">MNVEMFVGSSSGTPHTLTPPPMQDNPTPPAGEIAQKKRKHGAAFHEASPSPGPILEDPRGSRPILTISRHPAFTPIPNSPDLFLADLVPPNRLGYRYIPAGLTTPGHALLHRTIEDAPTSARVSWSDRSPFLKVSQDGLCIAGDKGFRSARFNTPLREGKWYFEIKISEGGGDLGDGTVSTIASKGAHVRLGFGRREASLNGPVGVDGYSYGIRDKTGDKVHLSRLKPYSKPFGTGDVVGLYISLPPKRQPDRNDPEDPAHLKRERIAIEYKGQEYFESVEYPQEKEMVEMMNPKKKAGAGDGGDDAAGAGMGNASNSGSRPATRKSATVKNTPGSRKGVSRNVGAASFQKPAVGRQLATLPESCIAFFVNGECQGIAFQDLYSYFPLRRLPTAPSKRSHHTNPEVREGLRERKPNPYDDGTLGYYPFISLFGDGRVRANVGPDFDFDPGDDIDRILGLAPEVKVEGEPSASGRKWRPLCERYKEFMEEQWELDALEEVDVAAKAARDPDSTPILLEHHPSGKQGGGGAFRSKRGVARSKRPKLRGRKDGGDSRAESVFGERGDSSTPAPHPLALHSETRESYSTPEVMDEDERLVIRHHPILVGAATHLMSGSASPYIGEDETMSEQGGGPIDVRYEEEEEGSVPQ</sequence>